<comment type="caution">
    <text evidence="19">The sequence shown here is derived from an EMBL/GenBank/DDBJ whole genome shotgun (WGS) entry which is preliminary data.</text>
</comment>
<evidence type="ECO:0000256" key="13">
    <source>
        <dbReference type="ARBA" id="ARBA00034808"/>
    </source>
</evidence>
<keyword evidence="4" id="KW-0227">DNA damage</keyword>
<evidence type="ECO:0000256" key="2">
    <source>
        <dbReference type="ARBA" id="ARBA00022722"/>
    </source>
</evidence>
<evidence type="ECO:0000256" key="12">
    <source>
        <dbReference type="ARBA" id="ARBA00034617"/>
    </source>
</evidence>
<evidence type="ECO:0000256" key="14">
    <source>
        <dbReference type="ARBA" id="ARBA00048988"/>
    </source>
</evidence>
<dbReference type="RefSeq" id="WP_344415394.1">
    <property type="nucleotide sequence ID" value="NZ_BAAAQK010000005.1"/>
</dbReference>
<evidence type="ECO:0000256" key="5">
    <source>
        <dbReference type="ARBA" id="ARBA00022801"/>
    </source>
</evidence>
<evidence type="ECO:0000256" key="1">
    <source>
        <dbReference type="ARBA" id="ARBA00009922"/>
    </source>
</evidence>
<dbReference type="Gene3D" id="1.10.10.160">
    <property type="match status" value="1"/>
</dbReference>
<keyword evidence="2" id="KW-0540">Nuclease</keyword>
<evidence type="ECO:0000256" key="9">
    <source>
        <dbReference type="ARBA" id="ARBA00023125"/>
    </source>
</evidence>
<comment type="catalytic activity">
    <reaction evidence="12">
        <text>Couples ATP hydrolysis with the unwinding of duplex DNA by translocating in the 3'-5' direction.</text>
        <dbReference type="EC" id="5.6.2.4"/>
    </reaction>
</comment>
<protein>
    <recommendedName>
        <fullName evidence="13">DNA 3'-5' helicase</fullName>
        <ecNumber evidence="13">5.6.2.4</ecNumber>
    </recommendedName>
</protein>
<reference evidence="19 20" key="1">
    <citation type="journal article" date="2019" name="Int. J. Syst. Evol. Microbiol.">
        <title>The Global Catalogue of Microorganisms (GCM) 10K type strain sequencing project: providing services to taxonomists for standard genome sequencing and annotation.</title>
        <authorList>
            <consortium name="The Broad Institute Genomics Platform"/>
            <consortium name="The Broad Institute Genome Sequencing Center for Infectious Disease"/>
            <person name="Wu L."/>
            <person name="Ma J."/>
        </authorList>
    </citation>
    <scope>NUCLEOTIDE SEQUENCE [LARGE SCALE GENOMIC DNA]</scope>
    <source>
        <strain evidence="19 20">JCM 16009</strain>
    </source>
</reference>
<evidence type="ECO:0000256" key="15">
    <source>
        <dbReference type="PROSITE-ProRule" id="PRU00560"/>
    </source>
</evidence>
<evidence type="ECO:0000256" key="8">
    <source>
        <dbReference type="ARBA" id="ARBA00022840"/>
    </source>
</evidence>
<dbReference type="Pfam" id="PF13361">
    <property type="entry name" value="UvrD_C"/>
    <property type="match status" value="1"/>
</dbReference>
<comment type="catalytic activity">
    <reaction evidence="14">
        <text>ATP + H2O = ADP + phosphate + H(+)</text>
        <dbReference type="Rhea" id="RHEA:13065"/>
        <dbReference type="ChEBI" id="CHEBI:15377"/>
        <dbReference type="ChEBI" id="CHEBI:15378"/>
        <dbReference type="ChEBI" id="CHEBI:30616"/>
        <dbReference type="ChEBI" id="CHEBI:43474"/>
        <dbReference type="ChEBI" id="CHEBI:456216"/>
        <dbReference type="EC" id="5.6.2.4"/>
    </reaction>
</comment>
<evidence type="ECO:0000256" key="10">
    <source>
        <dbReference type="ARBA" id="ARBA00023204"/>
    </source>
</evidence>
<feature type="compositionally biased region" description="Basic and acidic residues" evidence="16">
    <location>
        <begin position="561"/>
        <end position="570"/>
    </location>
</feature>
<evidence type="ECO:0000256" key="3">
    <source>
        <dbReference type="ARBA" id="ARBA00022741"/>
    </source>
</evidence>
<dbReference type="Pfam" id="PF00580">
    <property type="entry name" value="UvrD-helicase"/>
    <property type="match status" value="1"/>
</dbReference>
<feature type="domain" description="UvrD-like helicase ATP-binding" evidence="17">
    <location>
        <begin position="42"/>
        <end position="360"/>
    </location>
</feature>
<dbReference type="InterPro" id="IPR027417">
    <property type="entry name" value="P-loop_NTPase"/>
</dbReference>
<dbReference type="InterPro" id="IPR000212">
    <property type="entry name" value="DNA_helicase_UvrD/REP"/>
</dbReference>
<evidence type="ECO:0000259" key="18">
    <source>
        <dbReference type="PROSITE" id="PS51217"/>
    </source>
</evidence>
<keyword evidence="7" id="KW-0269">Exonuclease</keyword>
<dbReference type="InterPro" id="IPR014017">
    <property type="entry name" value="DNA_helicase_UvrD-like_C"/>
</dbReference>
<dbReference type="InterPro" id="IPR038726">
    <property type="entry name" value="PDDEXK_AddAB-type"/>
</dbReference>
<keyword evidence="10" id="KW-0234">DNA repair</keyword>
<dbReference type="InterPro" id="IPR011604">
    <property type="entry name" value="PDDEXK-like_dom_sf"/>
</dbReference>
<feature type="region of interest" description="Disordered" evidence="16">
    <location>
        <begin position="1"/>
        <end position="27"/>
    </location>
</feature>
<proteinExistence type="inferred from homology"/>
<feature type="domain" description="UvrD-like helicase C-terminal" evidence="18">
    <location>
        <begin position="369"/>
        <end position="824"/>
    </location>
</feature>
<dbReference type="EC" id="5.6.2.4" evidence="13"/>
<evidence type="ECO:0000259" key="17">
    <source>
        <dbReference type="PROSITE" id="PS51198"/>
    </source>
</evidence>
<dbReference type="SUPFAM" id="SSF52540">
    <property type="entry name" value="P-loop containing nucleoside triphosphate hydrolases"/>
    <property type="match status" value="1"/>
</dbReference>
<keyword evidence="11" id="KW-0413">Isomerase</keyword>
<dbReference type="PANTHER" id="PTHR11070">
    <property type="entry name" value="UVRD / RECB / PCRA DNA HELICASE FAMILY MEMBER"/>
    <property type="match status" value="1"/>
</dbReference>
<dbReference type="InterPro" id="IPR013986">
    <property type="entry name" value="DExx_box_DNA_helicase_dom_sf"/>
</dbReference>
<keyword evidence="5 15" id="KW-0378">Hydrolase</keyword>
<dbReference type="Gene3D" id="3.90.320.10">
    <property type="match status" value="1"/>
</dbReference>
<keyword evidence="6 15" id="KW-0347">Helicase</keyword>
<dbReference type="Gene3D" id="3.40.50.300">
    <property type="entry name" value="P-loop containing nucleotide triphosphate hydrolases"/>
    <property type="match status" value="3"/>
</dbReference>
<organism evidence="19 20">
    <name type="scientific">Pseudonocardia ailaonensis</name>
    <dbReference type="NCBI Taxonomy" id="367279"/>
    <lineage>
        <taxon>Bacteria</taxon>
        <taxon>Bacillati</taxon>
        <taxon>Actinomycetota</taxon>
        <taxon>Actinomycetes</taxon>
        <taxon>Pseudonocardiales</taxon>
        <taxon>Pseudonocardiaceae</taxon>
        <taxon>Pseudonocardia</taxon>
    </lineage>
</organism>
<evidence type="ECO:0000313" key="19">
    <source>
        <dbReference type="EMBL" id="GAA1843175.1"/>
    </source>
</evidence>
<feature type="compositionally biased region" description="Basic and acidic residues" evidence="16">
    <location>
        <begin position="643"/>
        <end position="654"/>
    </location>
</feature>
<accession>A0ABN2MYB7</accession>
<name>A0ABN2MYB7_9PSEU</name>
<dbReference type="PROSITE" id="PS51217">
    <property type="entry name" value="UVRD_HELICASE_CTER"/>
    <property type="match status" value="1"/>
</dbReference>
<evidence type="ECO:0000313" key="20">
    <source>
        <dbReference type="Proteomes" id="UP001500449"/>
    </source>
</evidence>
<dbReference type="Proteomes" id="UP001500449">
    <property type="component" value="Unassembled WGS sequence"/>
</dbReference>
<gene>
    <name evidence="19" type="ORF">GCM10009836_23190</name>
</gene>
<feature type="binding site" evidence="15">
    <location>
        <begin position="63"/>
        <end position="70"/>
    </location>
    <ligand>
        <name>ATP</name>
        <dbReference type="ChEBI" id="CHEBI:30616"/>
    </ligand>
</feature>
<feature type="compositionally biased region" description="Pro residues" evidence="16">
    <location>
        <begin position="592"/>
        <end position="601"/>
    </location>
</feature>
<keyword evidence="20" id="KW-1185">Reference proteome</keyword>
<sequence>MPPPADPARRAAADGMPVGGGRAQTAEGPLLVRVPAPEVVEPEWDVAARRAVEHSSGKLRVIGGPGTGKTTVLLGSIARRVRAGIDPGRILLLVGSRRAAADLRERLVRLIHPDDPSAPGLAARTSREMLVRTVHSYAFGIMRLAAARAGDPPPRLLAGAEQDAVVRDLLAGELANWNGSVPGSGWPDRLRPALAVPAFAGELRELLLRAEERGLGPDDLQELGERHGVGEWQAAGRFFRTYEQVILLRGAAGRAAPQATAPAVDSAELVAAALDALAFDPELLADERQRVRYLYVDDAQDLDPQQLELVRVLARTASSALLAGDPDQAVLSFRGADPDGLRAIEAPTVVLTVDHRQRDAVRAAGARLASRLAGAGEGRLRIAPPTPAVPVGEVPDGGEVLVRTFASAAAEAAWIADRLRRAHLVDGIPWSEMAVLSRSARRTLPALRRALVAAGVPIAAPPEELPLARQPAVLPLLLVLRAATRPGSIDADAATALLTSALGAGDPMRMRRLRRGLLRLHAAGQPDRRRDLGAEPPGVGDSAPDVRTIDEHAAVRVPASDPRRPADDGGARPATNEPHPDQGSGPGAAPSPLDPPGPAPAPRDGGGPVHADPEPGTAGPARGSAAERPTRSDAESGSAEPPRPLDHESPRHTDQAPGGTTRTAGEPPDLSAEDAERAGSDPLLVEALRAAAAGRPDPLSALPPGDTAPLRDVSALLGVAAKAAAEGQSVEEVLWRVWLRSGLSRRWAAASARGGPVGAAADRDLDAVLALFDAAARYTDRLPGADVAGFADYLGDQHLPGDDRPPTAPGEESVALLTAHAARGREWEVVAVPGVQEGSWPDLRLRGSLLGNEKLVDVVAGIAEPDAGVSRTAPLLAEERRLFYVACTRARRALLVSAVHAEDEQPSRFLDELDPLPADATEGRPTFRPGRALVLAELVGELRRAVTEPDRGSAERAARRRRAALQLARLAAEGVPGAHPDDWHGLAEPSSDEPLRAPGEIVPVSPSDVERIVACPLRWVLERHGGAEAGALSAVTGSLVHALVQAGAAGADPSELDAALRTAWARLDAGAPWYGRRELERVRGMLAGFDQWLRESRAQGLTLVAVEHPVQLDIEGDDPDAVEVGEPRPTVRLRGRVDRLEVDDEGRPVVVDVKTGRTAVSAAAAAGHAQLAVYQLAASLGAFADLVGAGAQPGGARLVFVADRSAKGSPKEPSQPPLDPAEAEEWKNVVRTAAGETAGPAYAARVSADCERCPVRTSCPAVESGRSVVED</sequence>
<feature type="region of interest" description="Disordered" evidence="16">
    <location>
        <begin position="521"/>
        <end position="677"/>
    </location>
</feature>
<evidence type="ECO:0000256" key="6">
    <source>
        <dbReference type="ARBA" id="ARBA00022806"/>
    </source>
</evidence>
<evidence type="ECO:0000256" key="4">
    <source>
        <dbReference type="ARBA" id="ARBA00022763"/>
    </source>
</evidence>
<comment type="similarity">
    <text evidence="1">Belongs to the helicase family. UvrD subfamily.</text>
</comment>
<dbReference type="EMBL" id="BAAAQK010000005">
    <property type="protein sequence ID" value="GAA1843175.1"/>
    <property type="molecule type" value="Genomic_DNA"/>
</dbReference>
<keyword evidence="8 15" id="KW-0067">ATP-binding</keyword>
<evidence type="ECO:0000256" key="16">
    <source>
        <dbReference type="SAM" id="MobiDB-lite"/>
    </source>
</evidence>
<evidence type="ECO:0000256" key="7">
    <source>
        <dbReference type="ARBA" id="ARBA00022839"/>
    </source>
</evidence>
<dbReference type="PROSITE" id="PS51198">
    <property type="entry name" value="UVRD_HELICASE_ATP_BIND"/>
    <property type="match status" value="1"/>
</dbReference>
<dbReference type="PANTHER" id="PTHR11070:SF59">
    <property type="entry name" value="DNA 3'-5' HELICASE"/>
    <property type="match status" value="1"/>
</dbReference>
<dbReference type="InterPro" id="IPR014016">
    <property type="entry name" value="UvrD-like_ATP-bd"/>
</dbReference>
<keyword evidence="3 15" id="KW-0547">Nucleotide-binding</keyword>
<keyword evidence="9" id="KW-0238">DNA-binding</keyword>
<feature type="region of interest" description="Disordered" evidence="16">
    <location>
        <begin position="975"/>
        <end position="995"/>
    </location>
</feature>
<dbReference type="Gene3D" id="1.10.486.10">
    <property type="entry name" value="PCRA, domain 4"/>
    <property type="match status" value="1"/>
</dbReference>
<evidence type="ECO:0000256" key="11">
    <source>
        <dbReference type="ARBA" id="ARBA00023235"/>
    </source>
</evidence>
<feature type="compositionally biased region" description="Low complexity" evidence="16">
    <location>
        <begin position="581"/>
        <end position="591"/>
    </location>
</feature>
<dbReference type="Pfam" id="PF12705">
    <property type="entry name" value="PDDEXK_1"/>
    <property type="match status" value="1"/>
</dbReference>